<accession>A0A444U103</accession>
<dbReference type="InterPro" id="IPR001565">
    <property type="entry name" value="Synaptotagmin"/>
</dbReference>
<dbReference type="GO" id="GO:0005509">
    <property type="term" value="F:calcium ion binding"/>
    <property type="evidence" value="ECO:0007669"/>
    <property type="project" value="TreeGrafter"/>
</dbReference>
<dbReference type="Gene3D" id="2.60.40.150">
    <property type="entry name" value="C2 domain"/>
    <property type="match status" value="2"/>
</dbReference>
<evidence type="ECO:0000313" key="7">
    <source>
        <dbReference type="Proteomes" id="UP000289886"/>
    </source>
</evidence>
<name>A0A444U103_ACIRT</name>
<dbReference type="GO" id="GO:0031045">
    <property type="term" value="C:dense core granule"/>
    <property type="evidence" value="ECO:0007669"/>
    <property type="project" value="TreeGrafter"/>
</dbReference>
<dbReference type="PROSITE" id="PS50004">
    <property type="entry name" value="C2"/>
    <property type="match status" value="2"/>
</dbReference>
<keyword evidence="3" id="KW-1015">Disulfide bond</keyword>
<dbReference type="GO" id="GO:0005544">
    <property type="term" value="F:calcium-dependent phospholipid binding"/>
    <property type="evidence" value="ECO:0007669"/>
    <property type="project" value="TreeGrafter"/>
</dbReference>
<feature type="domain" description="C2" evidence="4">
    <location>
        <begin position="201"/>
        <end position="322"/>
    </location>
</feature>
<feature type="domain" description="C2" evidence="4">
    <location>
        <begin position="333"/>
        <end position="458"/>
    </location>
</feature>
<organism evidence="6 7">
    <name type="scientific">Acipenser ruthenus</name>
    <name type="common">Sterlet sturgeon</name>
    <dbReference type="NCBI Taxonomy" id="7906"/>
    <lineage>
        <taxon>Eukaryota</taxon>
        <taxon>Metazoa</taxon>
        <taxon>Chordata</taxon>
        <taxon>Craniata</taxon>
        <taxon>Vertebrata</taxon>
        <taxon>Euteleostomi</taxon>
        <taxon>Actinopterygii</taxon>
        <taxon>Chondrostei</taxon>
        <taxon>Acipenseriformes</taxon>
        <taxon>Acipenseridae</taxon>
        <taxon>Acipenser</taxon>
    </lineage>
</organism>
<dbReference type="GO" id="GO:0030276">
    <property type="term" value="F:clathrin binding"/>
    <property type="evidence" value="ECO:0007669"/>
    <property type="project" value="TreeGrafter"/>
</dbReference>
<dbReference type="GO" id="GO:0070382">
    <property type="term" value="C:exocytic vesicle"/>
    <property type="evidence" value="ECO:0007669"/>
    <property type="project" value="TreeGrafter"/>
</dbReference>
<protein>
    <submittedName>
        <fullName evidence="6">Synaptotagmin-9</fullName>
    </submittedName>
</protein>
<feature type="disulfide bond" evidence="3">
    <location>
        <begin position="559"/>
        <end position="741"/>
    </location>
</feature>
<dbReference type="PANTHER" id="PTHR10024:SF180">
    <property type="entry name" value="SYNAPTOTAGMIN-9"/>
    <property type="match status" value="1"/>
</dbReference>
<reference evidence="6 7" key="1">
    <citation type="submission" date="2019-01" db="EMBL/GenBank/DDBJ databases">
        <title>Draft Genome and Complete Hox-Cluster Characterization of the Sterlet Sturgeon (Acipenser ruthenus).</title>
        <authorList>
            <person name="Wei Q."/>
        </authorList>
    </citation>
    <scope>NUCLEOTIDE SEQUENCE [LARGE SCALE GENOMIC DNA]</scope>
    <source>
        <strain evidence="6">WHYD16114868_AA</strain>
        <tissue evidence="6">Blood</tissue>
    </source>
</reference>
<dbReference type="FunFam" id="2.60.40.150:FF:000011">
    <property type="entry name" value="Synaptotagmin 6"/>
    <property type="match status" value="1"/>
</dbReference>
<evidence type="ECO:0000259" key="5">
    <source>
        <dbReference type="PROSITE" id="PS51132"/>
    </source>
</evidence>
<dbReference type="PRINTS" id="PR00399">
    <property type="entry name" value="SYNAPTOTAGMN"/>
</dbReference>
<dbReference type="SMART" id="SM00284">
    <property type="entry name" value="OLF"/>
    <property type="match status" value="1"/>
</dbReference>
<evidence type="ECO:0000256" key="3">
    <source>
        <dbReference type="PROSITE-ProRule" id="PRU00446"/>
    </source>
</evidence>
<dbReference type="GO" id="GO:0005886">
    <property type="term" value="C:plasma membrane"/>
    <property type="evidence" value="ECO:0007669"/>
    <property type="project" value="TreeGrafter"/>
</dbReference>
<evidence type="ECO:0000313" key="6">
    <source>
        <dbReference type="EMBL" id="RXM28825.1"/>
    </source>
</evidence>
<comment type="caution">
    <text evidence="6">The sequence shown here is derived from an EMBL/GenBank/DDBJ whole genome shotgun (WGS) entry which is preliminary data.</text>
</comment>
<evidence type="ECO:0000256" key="1">
    <source>
        <dbReference type="ARBA" id="ARBA00006996"/>
    </source>
</evidence>
<dbReference type="AlphaFoldDB" id="A0A444U103"/>
<dbReference type="EMBL" id="SCEB01215572">
    <property type="protein sequence ID" value="RXM28825.1"/>
    <property type="molecule type" value="Genomic_DNA"/>
</dbReference>
<keyword evidence="7" id="KW-1185">Reference proteome</keyword>
<gene>
    <name evidence="6" type="ORF">EOD39_0512</name>
</gene>
<dbReference type="PRINTS" id="PR00360">
    <property type="entry name" value="C2DOMAIN"/>
</dbReference>
<proteinExistence type="inferred from homology"/>
<dbReference type="GO" id="GO:0000149">
    <property type="term" value="F:SNARE binding"/>
    <property type="evidence" value="ECO:0007669"/>
    <property type="project" value="TreeGrafter"/>
</dbReference>
<keyword evidence="2" id="KW-0677">Repeat</keyword>
<dbReference type="Pfam" id="PF02191">
    <property type="entry name" value="OLF"/>
    <property type="match status" value="1"/>
</dbReference>
<dbReference type="Proteomes" id="UP000289886">
    <property type="component" value="Unassembled WGS sequence"/>
</dbReference>
<feature type="domain" description="Olfactomedin-like" evidence="5">
    <location>
        <begin position="558"/>
        <end position="814"/>
    </location>
</feature>
<dbReference type="InterPro" id="IPR000008">
    <property type="entry name" value="C2_dom"/>
</dbReference>
<dbReference type="InterPro" id="IPR003112">
    <property type="entry name" value="Olfac-like_dom"/>
</dbReference>
<dbReference type="SUPFAM" id="SSF49562">
    <property type="entry name" value="C2 domain (Calcium/lipid-binding domain, CaLB)"/>
    <property type="match status" value="2"/>
</dbReference>
<dbReference type="GO" id="GO:0017156">
    <property type="term" value="P:calcium-ion regulated exocytosis"/>
    <property type="evidence" value="ECO:0007669"/>
    <property type="project" value="TreeGrafter"/>
</dbReference>
<comment type="similarity">
    <text evidence="1">Belongs to the synaptotagmin family.</text>
</comment>
<dbReference type="Pfam" id="PF00168">
    <property type="entry name" value="C2"/>
    <property type="match status" value="2"/>
</dbReference>
<evidence type="ECO:0000259" key="4">
    <source>
        <dbReference type="PROSITE" id="PS50004"/>
    </source>
</evidence>
<evidence type="ECO:0000256" key="2">
    <source>
        <dbReference type="ARBA" id="ARBA00022737"/>
    </source>
</evidence>
<dbReference type="PANTHER" id="PTHR10024">
    <property type="entry name" value="SYNAPTOTAGMIN"/>
    <property type="match status" value="1"/>
</dbReference>
<dbReference type="GO" id="GO:0001786">
    <property type="term" value="F:phosphatidylserine binding"/>
    <property type="evidence" value="ECO:0007669"/>
    <property type="project" value="TreeGrafter"/>
</dbReference>
<dbReference type="PROSITE" id="PS51132">
    <property type="entry name" value="OLF"/>
    <property type="match status" value="1"/>
</dbReference>
<dbReference type="InterPro" id="IPR035892">
    <property type="entry name" value="C2_domain_sf"/>
</dbReference>
<sequence length="819" mass="94664">MVDNKEPNFAKLKISDSYALQIQVMPLKRNQHKHQLRLNRCVCGLALFGVSLFVSWKLCWIPWRERGISSANKESQPEQPTYTDVEVNDNEYGQDYVKEATAIPESAMKISHTSPDIPLEAQSAVKENCIHNVRMQRQITEPTSSVRHNSIRRQLNLSNPDFSIQQFQKQDSLTGLGRIKPELYKQRSVDTDDGKRNNSKSCGKLNFILKFDCDLEQLIVKIHKAVDLPAKDFSGTSDPYVKIYLLPDRKTKHQTKVHRKTLNPVFDEVFLFPVAYNELSSRKLHFSVYDFDRFSRHDIIGQVVVDNFLDLVDFPRETNLWRDIQYVTTDNVDLGDLMFSLCYLPTAGRLTITMIKARNLKAMDITGASDPYVKVSLMCEGRRLKKRKTSTKRNTLNPIYNEAIVFDVPPENIDQISLLIAVMDYDRLLRILLFIQILGKAQRITQDVIMMQYFEGRIVQLEDRLIKCDQDLMKYVRELYDFSKEIRNRLDALNADKTEFKNDVVDVVTRVERIERDIDYLESQTPTQPCVEVDEKLLEQQVKEAQGKKKAKHKLVADCDAMLASIKSLKIVKKAGDVHGSWLKDPARESQKIYFFSGTKQDFFLEFSSMKAFTESNYMQAARNITLPFFWKGTGHVVYNGFLYFHKSDSVNEIVKYQIRNKTVSDRMLLPGAGRVPVYQLSPYTFIDLAVDEQGLWSIHADPDTGGNIVITQIDRASLAVEHSWDTTCTSKDAEAAFIMCGTLYVVYNSHYRGRSTVQCLYDVYDMISNEEPPVLYFPKRYGSHSVMHYNHKEKQIYSWDEGHQVIYRLSTKKKLENP</sequence>
<dbReference type="SMART" id="SM00239">
    <property type="entry name" value="C2"/>
    <property type="match status" value="2"/>
</dbReference>